<comment type="subcellular location">
    <subcellularLocation>
        <location evidence="1">Membrane</location>
        <topology evidence="1">Multi-pass membrane protein</topology>
    </subcellularLocation>
</comment>
<feature type="transmembrane region" description="Helical" evidence="6">
    <location>
        <begin position="252"/>
        <end position="270"/>
    </location>
</feature>
<dbReference type="AlphaFoldDB" id="A0A1A7C731"/>
<feature type="transmembrane region" description="Helical" evidence="6">
    <location>
        <begin position="157"/>
        <end position="178"/>
    </location>
</feature>
<dbReference type="Pfam" id="PF00892">
    <property type="entry name" value="EamA"/>
    <property type="match status" value="2"/>
</dbReference>
<evidence type="ECO:0000259" key="7">
    <source>
        <dbReference type="Pfam" id="PF00892"/>
    </source>
</evidence>
<evidence type="ECO:0000313" key="8">
    <source>
        <dbReference type="EMBL" id="OBV41522.1"/>
    </source>
</evidence>
<sequence>MSAREPISPTSYLYPLAAMLLWAGNVVVSKLAAASIAPTAITFYRLVLVLLVMTPFVARPLWRNRVAIRRHWWQLALCGLMAMALFQSLSYRAAESTTATNMAIVTALAPLMTAILSVLLLGEQLTLGMAFGGVLSFGGLLYLVGRGDMLVLLHEGMHAGDALMLLACLIFALYGVLLRRWRLAVPAWQSIYCQAWAALLCMLPFFLRLPAGSAPLNGATLPLIAYAGIGSSIVLSYLWIEGVKLLGPNRCSIFVNLLPILTALLAIVWLHDTFHAFHLIGGGVSLLGVLLAQLVQRPLFARGLGAARA</sequence>
<feature type="transmembrane region" description="Helical" evidence="6">
    <location>
        <begin position="219"/>
        <end position="240"/>
    </location>
</feature>
<reference evidence="8 9" key="1">
    <citation type="submission" date="2016-04" db="EMBL/GenBank/DDBJ databases">
        <title>Draft genome sequence of Janthinobacterium psychrotolerans sp. nov., isolated from freshwater sediments in Denmark.</title>
        <authorList>
            <person name="Gong X."/>
            <person name="Skrivergaard S."/>
            <person name="Korsgaard B.S."/>
            <person name="Schreiber L."/>
            <person name="Marshall I.P."/>
            <person name="Finster K."/>
            <person name="Schramm A."/>
        </authorList>
    </citation>
    <scope>NUCLEOTIDE SEQUENCE [LARGE SCALE GENOMIC DNA]</scope>
    <source>
        <strain evidence="8 9">S3-2</strain>
    </source>
</reference>
<keyword evidence="5 6" id="KW-0472">Membrane</keyword>
<evidence type="ECO:0000256" key="4">
    <source>
        <dbReference type="ARBA" id="ARBA00022989"/>
    </source>
</evidence>
<protein>
    <submittedName>
        <fullName evidence="8">Permease of the drug/metabolite transporter (DMT) superfamily</fullName>
    </submittedName>
</protein>
<dbReference type="RefSeq" id="WP_065305929.1">
    <property type="nucleotide sequence ID" value="NZ_LOCQ01000030.1"/>
</dbReference>
<dbReference type="SUPFAM" id="SSF103481">
    <property type="entry name" value="Multidrug resistance efflux transporter EmrE"/>
    <property type="match status" value="2"/>
</dbReference>
<dbReference type="InterPro" id="IPR000620">
    <property type="entry name" value="EamA_dom"/>
</dbReference>
<dbReference type="GO" id="GO:0016020">
    <property type="term" value="C:membrane"/>
    <property type="evidence" value="ECO:0007669"/>
    <property type="project" value="UniProtKB-SubCell"/>
</dbReference>
<feature type="domain" description="EamA" evidence="7">
    <location>
        <begin position="159"/>
        <end position="291"/>
    </location>
</feature>
<feature type="transmembrane region" description="Helical" evidence="6">
    <location>
        <begin position="99"/>
        <end position="120"/>
    </location>
</feature>
<feature type="domain" description="EamA" evidence="7">
    <location>
        <begin position="12"/>
        <end position="143"/>
    </location>
</feature>
<proteinExistence type="inferred from homology"/>
<evidence type="ECO:0000256" key="1">
    <source>
        <dbReference type="ARBA" id="ARBA00004141"/>
    </source>
</evidence>
<keyword evidence="4 6" id="KW-1133">Transmembrane helix</keyword>
<evidence type="ECO:0000256" key="2">
    <source>
        <dbReference type="ARBA" id="ARBA00007362"/>
    </source>
</evidence>
<evidence type="ECO:0000256" key="5">
    <source>
        <dbReference type="ARBA" id="ARBA00023136"/>
    </source>
</evidence>
<dbReference type="InterPro" id="IPR037185">
    <property type="entry name" value="EmrE-like"/>
</dbReference>
<keyword evidence="9" id="KW-1185">Reference proteome</keyword>
<dbReference type="STRING" id="1747903.ASR47_103323"/>
<organism evidence="8 9">
    <name type="scientific">Janthinobacterium psychrotolerans</name>
    <dbReference type="NCBI Taxonomy" id="1747903"/>
    <lineage>
        <taxon>Bacteria</taxon>
        <taxon>Pseudomonadati</taxon>
        <taxon>Pseudomonadota</taxon>
        <taxon>Betaproteobacteria</taxon>
        <taxon>Burkholderiales</taxon>
        <taxon>Oxalobacteraceae</taxon>
        <taxon>Janthinobacterium</taxon>
    </lineage>
</organism>
<evidence type="ECO:0000256" key="3">
    <source>
        <dbReference type="ARBA" id="ARBA00022692"/>
    </source>
</evidence>
<comment type="caution">
    <text evidence="8">The sequence shown here is derived from an EMBL/GenBank/DDBJ whole genome shotgun (WGS) entry which is preliminary data.</text>
</comment>
<feature type="transmembrane region" description="Helical" evidence="6">
    <location>
        <begin position="190"/>
        <end position="207"/>
    </location>
</feature>
<feature type="transmembrane region" description="Helical" evidence="6">
    <location>
        <begin position="74"/>
        <end position="93"/>
    </location>
</feature>
<evidence type="ECO:0000256" key="6">
    <source>
        <dbReference type="SAM" id="Phobius"/>
    </source>
</evidence>
<feature type="transmembrane region" description="Helical" evidence="6">
    <location>
        <begin position="12"/>
        <end position="37"/>
    </location>
</feature>
<gene>
    <name evidence="8" type="ORF">ASR47_103323</name>
</gene>
<dbReference type="InterPro" id="IPR050638">
    <property type="entry name" value="AA-Vitamin_Transporters"/>
</dbReference>
<dbReference type="EMBL" id="LOCQ01000030">
    <property type="protein sequence ID" value="OBV41522.1"/>
    <property type="molecule type" value="Genomic_DNA"/>
</dbReference>
<evidence type="ECO:0000313" key="9">
    <source>
        <dbReference type="Proteomes" id="UP000092713"/>
    </source>
</evidence>
<dbReference type="PANTHER" id="PTHR32322">
    <property type="entry name" value="INNER MEMBRANE TRANSPORTER"/>
    <property type="match status" value="1"/>
</dbReference>
<feature type="transmembrane region" description="Helical" evidence="6">
    <location>
        <begin position="276"/>
        <end position="295"/>
    </location>
</feature>
<dbReference type="PANTHER" id="PTHR32322:SF2">
    <property type="entry name" value="EAMA DOMAIN-CONTAINING PROTEIN"/>
    <property type="match status" value="1"/>
</dbReference>
<feature type="transmembrane region" description="Helical" evidence="6">
    <location>
        <begin position="127"/>
        <end position="145"/>
    </location>
</feature>
<feature type="transmembrane region" description="Helical" evidence="6">
    <location>
        <begin position="43"/>
        <end position="62"/>
    </location>
</feature>
<accession>A0A1A7C731</accession>
<dbReference type="PATRIC" id="fig|1747903.4.peg.5205"/>
<name>A0A1A7C731_9BURK</name>
<comment type="similarity">
    <text evidence="2">Belongs to the EamA transporter family.</text>
</comment>
<keyword evidence="3 6" id="KW-0812">Transmembrane</keyword>
<dbReference type="Proteomes" id="UP000092713">
    <property type="component" value="Unassembled WGS sequence"/>
</dbReference>